<gene>
    <name evidence="2" type="ORF">OSB1V03_LOCUS7570</name>
</gene>
<proteinExistence type="predicted"/>
<feature type="transmembrane region" description="Helical" evidence="1">
    <location>
        <begin position="35"/>
        <end position="54"/>
    </location>
</feature>
<accession>A0A7R9KS26</accession>
<dbReference type="Proteomes" id="UP000759131">
    <property type="component" value="Unassembled WGS sequence"/>
</dbReference>
<dbReference type="AlphaFoldDB" id="A0A7R9KS26"/>
<feature type="transmembrane region" description="Helical" evidence="1">
    <location>
        <begin position="74"/>
        <end position="97"/>
    </location>
</feature>
<evidence type="ECO:0000256" key="1">
    <source>
        <dbReference type="SAM" id="Phobius"/>
    </source>
</evidence>
<evidence type="ECO:0000313" key="2">
    <source>
        <dbReference type="EMBL" id="CAD7627140.1"/>
    </source>
</evidence>
<dbReference type="OrthoDB" id="6420233at2759"/>
<reference evidence="2" key="1">
    <citation type="submission" date="2020-11" db="EMBL/GenBank/DDBJ databases">
        <authorList>
            <person name="Tran Van P."/>
        </authorList>
    </citation>
    <scope>NUCLEOTIDE SEQUENCE</scope>
</reference>
<name>A0A7R9KS26_9ACAR</name>
<feature type="non-terminal residue" evidence="2">
    <location>
        <position position="1"/>
    </location>
</feature>
<keyword evidence="1" id="KW-1133">Transmembrane helix</keyword>
<dbReference type="EMBL" id="OC859046">
    <property type="protein sequence ID" value="CAD7627140.1"/>
    <property type="molecule type" value="Genomic_DNA"/>
</dbReference>
<organism evidence="2">
    <name type="scientific">Medioppia subpectinata</name>
    <dbReference type="NCBI Taxonomy" id="1979941"/>
    <lineage>
        <taxon>Eukaryota</taxon>
        <taxon>Metazoa</taxon>
        <taxon>Ecdysozoa</taxon>
        <taxon>Arthropoda</taxon>
        <taxon>Chelicerata</taxon>
        <taxon>Arachnida</taxon>
        <taxon>Acari</taxon>
        <taxon>Acariformes</taxon>
        <taxon>Sarcoptiformes</taxon>
        <taxon>Oribatida</taxon>
        <taxon>Brachypylina</taxon>
        <taxon>Oppioidea</taxon>
        <taxon>Oppiidae</taxon>
        <taxon>Medioppia</taxon>
    </lineage>
</organism>
<sequence length="128" mass="14913">MVNDRAANLELEHIDTTSPNRLHERNGVRRPQTSLFGRFLFQRLLILSLIRLIIYLNKLYQDCNAVNTYYSDHDFYFCIISVVSLLSPPIVYAFYLIGDTLVKETHVNRKDVSTKTVNGLLLIPWQIK</sequence>
<dbReference type="EMBL" id="CAJPIZ010004471">
    <property type="protein sequence ID" value="CAG2107570.1"/>
    <property type="molecule type" value="Genomic_DNA"/>
</dbReference>
<keyword evidence="3" id="KW-1185">Reference proteome</keyword>
<keyword evidence="1" id="KW-0812">Transmembrane</keyword>
<evidence type="ECO:0000313" key="3">
    <source>
        <dbReference type="Proteomes" id="UP000759131"/>
    </source>
</evidence>
<keyword evidence="1" id="KW-0472">Membrane</keyword>
<protein>
    <submittedName>
        <fullName evidence="2">Uncharacterized protein</fullName>
    </submittedName>
</protein>